<comment type="caution">
    <text evidence="2">The sequence shown here is derived from an EMBL/GenBank/DDBJ whole genome shotgun (WGS) entry which is preliminary data.</text>
</comment>
<feature type="transmembrane region" description="Helical" evidence="1">
    <location>
        <begin position="15"/>
        <end position="36"/>
    </location>
</feature>
<dbReference type="EMBL" id="JAUOQI010000017">
    <property type="protein sequence ID" value="MDO6579274.1"/>
    <property type="molecule type" value="Genomic_DNA"/>
</dbReference>
<dbReference type="AlphaFoldDB" id="A0AAW7Z3A6"/>
<evidence type="ECO:0000313" key="2">
    <source>
        <dbReference type="EMBL" id="MDO6579274.1"/>
    </source>
</evidence>
<name>A0AAW7Z3A6_9ALTE</name>
<sequence>MHDKHSQLKRAKQNALICLLIAAGVFVSAIITQVYVPSLAGAKWLGLIKMASEAALVGGLADWFAVTALFKPIPARYPIPHTNIVASNKKVIAQNLSQFVKEKFFHASAIETLIASSQPAKGAGRWLEDPQHAKKLSRFLCDALAGILRLVDDKPVKAFIGKTAEKGINQLDLQQLIATVLSSITRERHHQLVLDKLLGNVAKLVGEPETQEYIAATLIDWLKTEHNRLEKLLPSTWLSERGALIAVKAVSRVLDDVYADDDHPLRHAFDEQVNDFLHEVQTSESMAQRINNYKEQLVHDPALKAFLNKSWVSLHGRMLESLTAESGKAETKVTQWLNELGHSLTTDERLSSAFDRHIGEAGKYMAPELADFLTKHIEDTINSWDENEMAEQIELNIGRDLQKVRINGTLVGGLIGALLFGLEQVIAFTSQ</sequence>
<dbReference type="InterPro" id="IPR007383">
    <property type="entry name" value="DUF445"/>
</dbReference>
<reference evidence="2" key="1">
    <citation type="submission" date="2023-07" db="EMBL/GenBank/DDBJ databases">
        <title>Genome content predicts the carbon catabolic preferences of heterotrophic bacteria.</title>
        <authorList>
            <person name="Gralka M."/>
        </authorList>
    </citation>
    <scope>NUCLEOTIDE SEQUENCE</scope>
    <source>
        <strain evidence="2">F2M12</strain>
    </source>
</reference>
<dbReference type="PANTHER" id="PTHR38442:SF1">
    <property type="entry name" value="INNER MEMBRANE PROTEIN"/>
    <property type="match status" value="1"/>
</dbReference>
<dbReference type="GO" id="GO:0005886">
    <property type="term" value="C:plasma membrane"/>
    <property type="evidence" value="ECO:0007669"/>
    <property type="project" value="TreeGrafter"/>
</dbReference>
<dbReference type="RefSeq" id="WP_303538934.1">
    <property type="nucleotide sequence ID" value="NZ_JAUOQI010000017.1"/>
</dbReference>
<organism evidence="2 3">
    <name type="scientific">Alteromonas stellipolaris</name>
    <dbReference type="NCBI Taxonomy" id="233316"/>
    <lineage>
        <taxon>Bacteria</taxon>
        <taxon>Pseudomonadati</taxon>
        <taxon>Pseudomonadota</taxon>
        <taxon>Gammaproteobacteria</taxon>
        <taxon>Alteromonadales</taxon>
        <taxon>Alteromonadaceae</taxon>
        <taxon>Alteromonas/Salinimonas group</taxon>
        <taxon>Alteromonas</taxon>
    </lineage>
</organism>
<dbReference type="PANTHER" id="PTHR38442">
    <property type="entry name" value="INNER MEMBRANE PROTEIN-RELATED"/>
    <property type="match status" value="1"/>
</dbReference>
<evidence type="ECO:0000313" key="3">
    <source>
        <dbReference type="Proteomes" id="UP001170717"/>
    </source>
</evidence>
<protein>
    <submittedName>
        <fullName evidence="2">DUF445 family protein</fullName>
    </submittedName>
</protein>
<keyword evidence="1" id="KW-0812">Transmembrane</keyword>
<proteinExistence type="predicted"/>
<evidence type="ECO:0000256" key="1">
    <source>
        <dbReference type="SAM" id="Phobius"/>
    </source>
</evidence>
<keyword evidence="1" id="KW-0472">Membrane</keyword>
<dbReference type="Pfam" id="PF04286">
    <property type="entry name" value="DUF445"/>
    <property type="match status" value="1"/>
</dbReference>
<accession>A0AAW7Z3A6</accession>
<gene>
    <name evidence="2" type="ORF">Q4527_17860</name>
</gene>
<keyword evidence="1" id="KW-1133">Transmembrane helix</keyword>
<dbReference type="Proteomes" id="UP001170717">
    <property type="component" value="Unassembled WGS sequence"/>
</dbReference>